<dbReference type="Proteomes" id="UP000585614">
    <property type="component" value="Unassembled WGS sequence"/>
</dbReference>
<reference evidence="1 2" key="1">
    <citation type="journal article" date="2020" name="Nature">
        <title>Six reference-quality genomes reveal evolution of bat adaptations.</title>
        <authorList>
            <person name="Jebb D."/>
            <person name="Huang Z."/>
            <person name="Pippel M."/>
            <person name="Hughes G.M."/>
            <person name="Lavrichenko K."/>
            <person name="Devanna P."/>
            <person name="Winkler S."/>
            <person name="Jermiin L.S."/>
            <person name="Skirmuntt E.C."/>
            <person name="Katzourakis A."/>
            <person name="Burkitt-Gray L."/>
            <person name="Ray D.A."/>
            <person name="Sullivan K.A.M."/>
            <person name="Roscito J.G."/>
            <person name="Kirilenko B.M."/>
            <person name="Davalos L.M."/>
            <person name="Corthals A.P."/>
            <person name="Power M.L."/>
            <person name="Jones G."/>
            <person name="Ransome R.D."/>
            <person name="Dechmann D.K.N."/>
            <person name="Locatelli A.G."/>
            <person name="Puechmaille S.J."/>
            <person name="Fedrigo O."/>
            <person name="Jarvis E.D."/>
            <person name="Hiller M."/>
            <person name="Vernes S.C."/>
            <person name="Myers E.W."/>
            <person name="Teeling E.C."/>
        </authorList>
    </citation>
    <scope>NUCLEOTIDE SEQUENCE [LARGE SCALE GENOMIC DNA]</scope>
    <source>
        <strain evidence="1">MRhiFer1</strain>
        <tissue evidence="1">Lung</tissue>
    </source>
</reference>
<protein>
    <submittedName>
        <fullName evidence="1">Uncharacterized protein</fullName>
    </submittedName>
</protein>
<name>A0A7J7VDD2_RHIFE</name>
<organism evidence="1 2">
    <name type="scientific">Rhinolophus ferrumequinum</name>
    <name type="common">Greater horseshoe bat</name>
    <dbReference type="NCBI Taxonomy" id="59479"/>
    <lineage>
        <taxon>Eukaryota</taxon>
        <taxon>Metazoa</taxon>
        <taxon>Chordata</taxon>
        <taxon>Craniata</taxon>
        <taxon>Vertebrata</taxon>
        <taxon>Euteleostomi</taxon>
        <taxon>Mammalia</taxon>
        <taxon>Eutheria</taxon>
        <taxon>Laurasiatheria</taxon>
        <taxon>Chiroptera</taxon>
        <taxon>Yinpterochiroptera</taxon>
        <taxon>Rhinolophoidea</taxon>
        <taxon>Rhinolophidae</taxon>
        <taxon>Rhinolophinae</taxon>
        <taxon>Rhinolophus</taxon>
    </lineage>
</organism>
<dbReference type="Pfam" id="PF17690">
    <property type="entry name" value="DUF5537"/>
    <property type="match status" value="2"/>
</dbReference>
<sequence length="186" mass="21206">MPVLSPEIKFETSYVTRNSLDGCFLFESLWRKAVLETQKMRKDYTTAFGLEELKKRVKMPYIPGLQSCQNSVSSSALAVRGRLLGADTEMLRASENTLSCLQVFCSPLHITQEESRQSRMKKIKETCSVVPRHEKSEGSGFSDPLNGAPSEYLQRLSQMAILEYNTIRQETTRKSRKGKKQELRDC</sequence>
<gene>
    <name evidence="1" type="ORF">mRhiFer1_001943</name>
</gene>
<dbReference type="InterPro" id="IPR040505">
    <property type="entry name" value="DUF5537"/>
</dbReference>
<comment type="caution">
    <text evidence="1">The sequence shown here is derived from an EMBL/GenBank/DDBJ whole genome shotgun (WGS) entry which is preliminary data.</text>
</comment>
<dbReference type="OrthoDB" id="9888309at2759"/>
<evidence type="ECO:0000313" key="1">
    <source>
        <dbReference type="EMBL" id="KAF6323144.1"/>
    </source>
</evidence>
<accession>A0A7J7VDD2</accession>
<dbReference type="AlphaFoldDB" id="A0A7J7VDD2"/>
<dbReference type="EMBL" id="JACAGC010000013">
    <property type="protein sequence ID" value="KAF6323144.1"/>
    <property type="molecule type" value="Genomic_DNA"/>
</dbReference>
<evidence type="ECO:0000313" key="2">
    <source>
        <dbReference type="Proteomes" id="UP000585614"/>
    </source>
</evidence>
<proteinExistence type="predicted"/>